<accession>A0A897NNE9</accession>
<organism evidence="2 3">
    <name type="scientific">Halapricum desulfuricans</name>
    <dbReference type="NCBI Taxonomy" id="2841257"/>
    <lineage>
        <taxon>Archaea</taxon>
        <taxon>Methanobacteriati</taxon>
        <taxon>Methanobacteriota</taxon>
        <taxon>Stenosarchaea group</taxon>
        <taxon>Halobacteria</taxon>
        <taxon>Halobacteriales</taxon>
        <taxon>Haloarculaceae</taxon>
        <taxon>Halapricum</taxon>
    </lineage>
</organism>
<sequence length="306" mass="34194">MLAQDSVRTFLSTQLAERQRGDRVASVTRRYSVVRRCFQRGGGTRPESDYGTTVTDESAIGVERKRGYMDAHLRAGIAIYNEGYYHAAHDAWEEHWLTLSAGPDKDFLQGLIQYTAAVYHTTTGNWLGTRKLARKAQTYLEGLGERYRGVDLRSVRLHLRALEREPERVGRESPPAIEHEGRALGFEALGFEATAVAATVLAEEWGYNEDAFERAAEYARSDVESGYETSPFVALLFDFVREGDRREPSDGASGETASREGDRREPSDSASDAGAEQVDHRDIIAQRLGEHVDRRGSRESDVSGLF</sequence>
<dbReference type="PANTHER" id="PTHR34796">
    <property type="entry name" value="EXPRESSED PROTEIN"/>
    <property type="match status" value="1"/>
</dbReference>
<feature type="compositionally biased region" description="Basic and acidic residues" evidence="1">
    <location>
        <begin position="277"/>
        <end position="306"/>
    </location>
</feature>
<evidence type="ECO:0000313" key="3">
    <source>
        <dbReference type="Proteomes" id="UP000663305"/>
    </source>
</evidence>
<dbReference type="AlphaFoldDB" id="A0A897NNE9"/>
<keyword evidence="2" id="KW-0378">Hydrolase</keyword>
<proteinExistence type="predicted"/>
<dbReference type="SUPFAM" id="SSF140663">
    <property type="entry name" value="TTHA0068-like"/>
    <property type="match status" value="1"/>
</dbReference>
<dbReference type="EMBL" id="CP064789">
    <property type="protein sequence ID" value="QSG12995.1"/>
    <property type="molecule type" value="Genomic_DNA"/>
</dbReference>
<gene>
    <name evidence="2" type="ORF">HSBGL_2591</name>
</gene>
<feature type="region of interest" description="Disordered" evidence="1">
    <location>
        <begin position="244"/>
        <end position="306"/>
    </location>
</feature>
<evidence type="ECO:0000313" key="2">
    <source>
        <dbReference type="EMBL" id="QSG12995.1"/>
    </source>
</evidence>
<dbReference type="Pfam" id="PF03745">
    <property type="entry name" value="DUF309"/>
    <property type="match status" value="1"/>
</dbReference>
<evidence type="ECO:0000256" key="1">
    <source>
        <dbReference type="SAM" id="MobiDB-lite"/>
    </source>
</evidence>
<protein>
    <submittedName>
        <fullName evidence="2">Putative metal-dependent hydrolase</fullName>
    </submittedName>
</protein>
<dbReference type="PANTHER" id="PTHR34796:SF1">
    <property type="entry name" value="EXPRESSED PROTEIN"/>
    <property type="match status" value="1"/>
</dbReference>
<reference evidence="2" key="1">
    <citation type="submission" date="2020-11" db="EMBL/GenBank/DDBJ databases">
        <title>Carbohydrate-dependent, anaerobic sulfur respiration: A novel catabolism in halophilic archaea.</title>
        <authorList>
            <person name="Sorokin D.Y."/>
            <person name="Messina E."/>
            <person name="Smedile F."/>
            <person name="La Cono V."/>
            <person name="Hallsworth J.E."/>
            <person name="Yakimov M.M."/>
        </authorList>
    </citation>
    <scope>NUCLEOTIDE SEQUENCE</scope>
    <source>
        <strain evidence="2">HSR-Bgl</strain>
    </source>
</reference>
<dbReference type="GO" id="GO:0016787">
    <property type="term" value="F:hydrolase activity"/>
    <property type="evidence" value="ECO:0007669"/>
    <property type="project" value="UniProtKB-KW"/>
</dbReference>
<dbReference type="InterPro" id="IPR023203">
    <property type="entry name" value="TTHA0068_sf"/>
</dbReference>
<dbReference type="Gene3D" id="1.10.3450.10">
    <property type="entry name" value="TTHA0068-like"/>
    <property type="match status" value="1"/>
</dbReference>
<name>A0A897NNE9_9EURY</name>
<dbReference type="InterPro" id="IPR005500">
    <property type="entry name" value="DUF309"/>
</dbReference>
<feature type="compositionally biased region" description="Basic and acidic residues" evidence="1">
    <location>
        <begin position="257"/>
        <end position="267"/>
    </location>
</feature>
<dbReference type="Proteomes" id="UP000663305">
    <property type="component" value="Chromosome"/>
</dbReference>